<evidence type="ECO:0000256" key="3">
    <source>
        <dbReference type="ARBA" id="ARBA00012398"/>
    </source>
</evidence>
<comment type="cofactor">
    <cofactor evidence="1">
        <name>adenosylcob(III)alamin</name>
        <dbReference type="ChEBI" id="CHEBI:18408"/>
    </cofactor>
</comment>
<comment type="similarity">
    <text evidence="2">Belongs to the methylmalonyl-CoA mutase family.</text>
</comment>
<dbReference type="Pfam" id="PF02310">
    <property type="entry name" value="B12-binding"/>
    <property type="match status" value="1"/>
</dbReference>
<dbReference type="OrthoDB" id="198977at2759"/>
<dbReference type="InterPro" id="IPR006099">
    <property type="entry name" value="MeMalonylCoA_mutase_a/b_cat"/>
</dbReference>
<dbReference type="InterPro" id="IPR016176">
    <property type="entry name" value="Cbl-dep_enz_cat"/>
</dbReference>
<evidence type="ECO:0000256" key="8">
    <source>
        <dbReference type="ARBA" id="ARBA00023285"/>
    </source>
</evidence>
<dbReference type="InterPro" id="IPR058549">
    <property type="entry name" value="MeMalonylCoA_mutase_a/b_site"/>
</dbReference>
<keyword evidence="5" id="KW-0846">Cobalamin</keyword>
<dbReference type="Gene3D" id="3.20.20.240">
    <property type="entry name" value="Methylmalonyl-CoA mutase"/>
    <property type="match status" value="1"/>
</dbReference>
<dbReference type="GO" id="GO:0046872">
    <property type="term" value="F:metal ion binding"/>
    <property type="evidence" value="ECO:0007669"/>
    <property type="project" value="UniProtKB-KW"/>
</dbReference>
<keyword evidence="8" id="KW-0170">Cobalt</keyword>
<evidence type="ECO:0000256" key="12">
    <source>
        <dbReference type="ARBA" id="ARBA00046548"/>
    </source>
</evidence>
<dbReference type="InterPro" id="IPR006158">
    <property type="entry name" value="Cobalamin-bd"/>
</dbReference>
<dbReference type="CDD" id="cd02071">
    <property type="entry name" value="MM_CoA_mut_B12_BD"/>
    <property type="match status" value="1"/>
</dbReference>
<evidence type="ECO:0000256" key="6">
    <source>
        <dbReference type="ARBA" id="ARBA00022723"/>
    </source>
</evidence>
<dbReference type="NCBIfam" id="TIGR00641">
    <property type="entry name" value="acid_CoA_mut_N"/>
    <property type="match status" value="1"/>
</dbReference>
<dbReference type="InterPro" id="IPR006098">
    <property type="entry name" value="MMCoA_mutase_a_cat"/>
</dbReference>
<evidence type="ECO:0000256" key="9">
    <source>
        <dbReference type="ARBA" id="ARBA00023703"/>
    </source>
</evidence>
<comment type="subunit">
    <text evidence="12">Homodimer. Interacts (the apoenzyme form) with MMAA; the interaction is GTP dependent.</text>
</comment>
<comment type="catalytic activity">
    <reaction evidence="9">
        <text>(R)-methylmalonyl-CoA = succinyl-CoA</text>
        <dbReference type="Rhea" id="RHEA:22888"/>
        <dbReference type="ChEBI" id="CHEBI:57292"/>
        <dbReference type="ChEBI" id="CHEBI:57326"/>
        <dbReference type="EC" id="5.4.99.2"/>
    </reaction>
    <physiologicalReaction direction="left-to-right" evidence="9">
        <dbReference type="Rhea" id="RHEA:22889"/>
    </physiologicalReaction>
</comment>
<dbReference type="FunFam" id="3.40.50.280:FF:000002">
    <property type="entry name" value="Methylmalonyl-CoA mutase, mitochondrial"/>
    <property type="match status" value="1"/>
</dbReference>
<gene>
    <name evidence="14" type="ORF">GSOID_T00012567001</name>
</gene>
<dbReference type="PROSITE" id="PS51332">
    <property type="entry name" value="B12_BINDING"/>
    <property type="match status" value="1"/>
</dbReference>
<dbReference type="AlphaFoldDB" id="E4XIY7"/>
<evidence type="ECO:0000313" key="14">
    <source>
        <dbReference type="EMBL" id="CBY24672.1"/>
    </source>
</evidence>
<sequence length="738" mass="81360">MLRGASKAYRRFSQKPLHEEWAALAQKQLKGRDPQGLEWKTAEGITMKPVYTKADVEDLPEEIPGKFPYTRGPYPTMYTNRPWTIRQYAGFSTVEKSNAFYRQNLAAGQQGLSVAFDLATHRGYDSDNERVVGDVGMAGVAIDSVEDMKRLFEGIPLDKMSVSMTMNGAVMPVMAFFIVAGEEQGVPSEKLTGTIQNDILKEFMVRNTYIYPPAPSMRIIADTFAYTSQNMPKFNSISISGYHLQEAGADCVLELAFTIANGLQYCQTGIETGLKIDEFAPRLSFFFANGMNFFMEVAKLRAARRLWADLVSKRFNPSNPKSVTLRTHCQTSGWSLTEQDPFNNVIRTTIEAMAAVMGGTQSLHTNSYDEALGLPTIESARIARNTQIILQEESGIPNIADPWAGSYMMENLTNELYSKAMTIIEEIDELGGMAKAVDSGMPKLKIEESAARRQARIDSASETIVGVNKYRLEEESPVNVLEIDNTEVRKSQIQKLKKLRADRDEAKAQSSLEALRNAAKGSDNLLVACVEVCYFQFIFFLFNLKCARARCSLGEMSTAMEDVFGRHKAAERMVSGAYKSEYGETSEITDAINRTKQFEEKEGRRPRILVAKMGQDGHDRGAKVIATGFADLGFDVDIGPLFATPAEAAQQAVDADVHVIGASSLAAGHKTLVPQLVDELAKLGRDDILVIAGGVIPPKDYDYLFERGVAAVFGPGTRIPAASIAVIDAIEKKIDAMN</sequence>
<name>E4XIY7_OIKDI</name>
<evidence type="ECO:0000256" key="2">
    <source>
        <dbReference type="ARBA" id="ARBA00008465"/>
    </source>
</evidence>
<keyword evidence="6" id="KW-0479">Metal-binding</keyword>
<evidence type="ECO:0000256" key="7">
    <source>
        <dbReference type="ARBA" id="ARBA00023235"/>
    </source>
</evidence>
<dbReference type="InterPro" id="IPR006159">
    <property type="entry name" value="Acid_CoA_mut_C"/>
</dbReference>
<evidence type="ECO:0000313" key="15">
    <source>
        <dbReference type="Proteomes" id="UP000001307"/>
    </source>
</evidence>
<keyword evidence="15" id="KW-1185">Reference proteome</keyword>
<evidence type="ECO:0000256" key="10">
    <source>
        <dbReference type="ARBA" id="ARBA00023743"/>
    </source>
</evidence>
<dbReference type="Proteomes" id="UP000001307">
    <property type="component" value="Unassembled WGS sequence"/>
</dbReference>
<dbReference type="PANTHER" id="PTHR48101:SF4">
    <property type="entry name" value="METHYLMALONYL-COA MUTASE, MITOCHONDRIAL"/>
    <property type="match status" value="1"/>
</dbReference>
<dbReference type="GO" id="GO:0004494">
    <property type="term" value="F:methylmalonyl-CoA mutase activity"/>
    <property type="evidence" value="ECO:0007669"/>
    <property type="project" value="UniProtKB-EC"/>
</dbReference>
<dbReference type="PROSITE" id="PS00544">
    <property type="entry name" value="METMALONYL_COA_MUTASE"/>
    <property type="match status" value="1"/>
</dbReference>
<evidence type="ECO:0000256" key="5">
    <source>
        <dbReference type="ARBA" id="ARBA00022628"/>
    </source>
</evidence>
<dbReference type="GO" id="GO:0031419">
    <property type="term" value="F:cobalamin binding"/>
    <property type="evidence" value="ECO:0007669"/>
    <property type="project" value="UniProtKB-KW"/>
</dbReference>
<evidence type="ECO:0000256" key="4">
    <source>
        <dbReference type="ARBA" id="ARBA00014305"/>
    </source>
</evidence>
<dbReference type="SUPFAM" id="SSF52242">
    <property type="entry name" value="Cobalamin (vitamin B12)-binding domain"/>
    <property type="match status" value="1"/>
</dbReference>
<dbReference type="Gene3D" id="3.40.50.280">
    <property type="entry name" value="Cobalamin-binding domain"/>
    <property type="match status" value="1"/>
</dbReference>
<proteinExistence type="inferred from homology"/>
<dbReference type="EC" id="5.4.99.2" evidence="3"/>
<dbReference type="Pfam" id="PF01642">
    <property type="entry name" value="MM_CoA_mutase"/>
    <property type="match status" value="1"/>
</dbReference>
<evidence type="ECO:0000256" key="11">
    <source>
        <dbReference type="ARBA" id="ARBA00033108"/>
    </source>
</evidence>
<comment type="function">
    <text evidence="10">Catalyzes the reversible isomerization of methylmalonyl-CoA (MMCoA) (generated from branched-chain amino acid metabolism and degradation of dietary odd chain fatty acids and cholesterol) to succinyl-CoA (3-carboxypropionyl-CoA), a key intermediate of the tricarboxylic acid cycle.</text>
</comment>
<dbReference type="InParanoid" id="E4XIY7"/>
<protein>
    <recommendedName>
        <fullName evidence="4">Methylmalonyl-CoA mutase, mitochondrial</fullName>
        <ecNumber evidence="3">5.4.99.2</ecNumber>
    </recommendedName>
    <alternativeName>
        <fullName evidence="11">Methylmalonyl-CoA isomerase</fullName>
    </alternativeName>
</protein>
<feature type="domain" description="B12-binding" evidence="13">
    <location>
        <begin position="605"/>
        <end position="737"/>
    </location>
</feature>
<reference evidence="14" key="1">
    <citation type="journal article" date="2010" name="Science">
        <title>Plasticity of animal genome architecture unmasked by rapid evolution of a pelagic tunicate.</title>
        <authorList>
            <person name="Denoeud F."/>
            <person name="Henriet S."/>
            <person name="Mungpakdee S."/>
            <person name="Aury J.M."/>
            <person name="Da Silva C."/>
            <person name="Brinkmann H."/>
            <person name="Mikhaleva J."/>
            <person name="Olsen L.C."/>
            <person name="Jubin C."/>
            <person name="Canestro C."/>
            <person name="Bouquet J.M."/>
            <person name="Danks G."/>
            <person name="Poulain J."/>
            <person name="Campsteijn C."/>
            <person name="Adamski M."/>
            <person name="Cross I."/>
            <person name="Yadetie F."/>
            <person name="Muffato M."/>
            <person name="Louis A."/>
            <person name="Butcher S."/>
            <person name="Tsagkogeorga G."/>
            <person name="Konrad A."/>
            <person name="Singh S."/>
            <person name="Jensen M.F."/>
            <person name="Cong E.H."/>
            <person name="Eikeseth-Otteraa H."/>
            <person name="Noel B."/>
            <person name="Anthouard V."/>
            <person name="Porcel B.M."/>
            <person name="Kachouri-Lafond R."/>
            <person name="Nishino A."/>
            <person name="Ugolini M."/>
            <person name="Chourrout P."/>
            <person name="Nishida H."/>
            <person name="Aasland R."/>
            <person name="Huzurbazar S."/>
            <person name="Westhof E."/>
            <person name="Delsuc F."/>
            <person name="Lehrach H."/>
            <person name="Reinhardt R."/>
            <person name="Weissenbach J."/>
            <person name="Roy S.W."/>
            <person name="Artiguenave F."/>
            <person name="Postlethwait J.H."/>
            <person name="Manak J.R."/>
            <person name="Thompson E.M."/>
            <person name="Jaillon O."/>
            <person name="Du Pasquier L."/>
            <person name="Boudinot P."/>
            <person name="Liberles D.A."/>
            <person name="Volff J.N."/>
            <person name="Philippe H."/>
            <person name="Lenhard B."/>
            <person name="Roest Crollius H."/>
            <person name="Wincker P."/>
            <person name="Chourrout D."/>
        </authorList>
    </citation>
    <scope>NUCLEOTIDE SEQUENCE [LARGE SCALE GENOMIC DNA]</scope>
</reference>
<accession>E4XIY7</accession>
<dbReference type="InterPro" id="IPR036724">
    <property type="entry name" value="Cobalamin-bd_sf"/>
</dbReference>
<dbReference type="PANTHER" id="PTHR48101">
    <property type="entry name" value="METHYLMALONYL-COA MUTASE, MITOCHONDRIAL-RELATED"/>
    <property type="match status" value="1"/>
</dbReference>
<evidence type="ECO:0000256" key="1">
    <source>
        <dbReference type="ARBA" id="ARBA00001922"/>
    </source>
</evidence>
<dbReference type="NCBIfam" id="NF006944">
    <property type="entry name" value="PRK09426.1"/>
    <property type="match status" value="1"/>
</dbReference>
<evidence type="ECO:0000259" key="13">
    <source>
        <dbReference type="PROSITE" id="PS51332"/>
    </source>
</evidence>
<organism evidence="14">
    <name type="scientific">Oikopleura dioica</name>
    <name type="common">Tunicate</name>
    <dbReference type="NCBI Taxonomy" id="34765"/>
    <lineage>
        <taxon>Eukaryota</taxon>
        <taxon>Metazoa</taxon>
        <taxon>Chordata</taxon>
        <taxon>Tunicata</taxon>
        <taxon>Appendicularia</taxon>
        <taxon>Copelata</taxon>
        <taxon>Oikopleuridae</taxon>
        <taxon>Oikopleura</taxon>
    </lineage>
</organism>
<dbReference type="NCBIfam" id="TIGR00640">
    <property type="entry name" value="acid_CoA_mut_C"/>
    <property type="match status" value="1"/>
</dbReference>
<dbReference type="EMBL" id="FN653056">
    <property type="protein sequence ID" value="CBY24672.1"/>
    <property type="molecule type" value="Genomic_DNA"/>
</dbReference>
<keyword evidence="7" id="KW-0413">Isomerase</keyword>
<dbReference type="CDD" id="cd03679">
    <property type="entry name" value="MM_CoA_mutase_alpha_like"/>
    <property type="match status" value="1"/>
</dbReference>
<dbReference type="FunFam" id="3.20.20.240:FF:000001">
    <property type="entry name" value="Probable methylmalonyl-coa mutase"/>
    <property type="match status" value="1"/>
</dbReference>
<dbReference type="GO" id="GO:0019678">
    <property type="term" value="P:propionate metabolic process, methylmalonyl pathway"/>
    <property type="evidence" value="ECO:0007669"/>
    <property type="project" value="TreeGrafter"/>
</dbReference>
<dbReference type="SUPFAM" id="SSF51703">
    <property type="entry name" value="Cobalamin (vitamin B12)-dependent enzymes"/>
    <property type="match status" value="1"/>
</dbReference>
<dbReference type="GO" id="GO:0005739">
    <property type="term" value="C:mitochondrion"/>
    <property type="evidence" value="ECO:0007669"/>
    <property type="project" value="TreeGrafter"/>
</dbReference>